<name>A0A450WG61_9GAMM</name>
<protein>
    <submittedName>
        <fullName evidence="1">Uncharacterized protein</fullName>
    </submittedName>
</protein>
<evidence type="ECO:0000313" key="1">
    <source>
        <dbReference type="EMBL" id="VFK15978.1"/>
    </source>
</evidence>
<proteinExistence type="predicted"/>
<reference evidence="1" key="1">
    <citation type="submission" date="2019-02" db="EMBL/GenBank/DDBJ databases">
        <authorList>
            <person name="Gruber-Vodicka R. H."/>
            <person name="Seah K. B. B."/>
        </authorList>
    </citation>
    <scope>NUCLEOTIDE SEQUENCE</scope>
    <source>
        <strain evidence="1">BECK_S313</strain>
    </source>
</reference>
<accession>A0A450WG61</accession>
<gene>
    <name evidence="1" type="ORF">BECKLPF1236B_GA0070989_10873</name>
</gene>
<dbReference type="AlphaFoldDB" id="A0A450WG61"/>
<dbReference type="EMBL" id="CAADFK010000087">
    <property type="protein sequence ID" value="VFK15978.1"/>
    <property type="molecule type" value="Genomic_DNA"/>
</dbReference>
<organism evidence="1">
    <name type="scientific">Candidatus Kentrum sp. LPFa</name>
    <dbReference type="NCBI Taxonomy" id="2126335"/>
    <lineage>
        <taxon>Bacteria</taxon>
        <taxon>Pseudomonadati</taxon>
        <taxon>Pseudomonadota</taxon>
        <taxon>Gammaproteobacteria</taxon>
        <taxon>Candidatus Kentrum</taxon>
    </lineage>
</organism>
<sequence>MKHPIELDNLLSRTEDNHQRIVSFAFLCLGIIESLSKGTIDASDAIRIFFHAENCRFVRMVLRQESADEIMGHGVQLSDLSDILPPEEAQREFARELESMQAHCLNLLETERMAA</sequence>